<dbReference type="EMBL" id="WBMT01000003">
    <property type="protein sequence ID" value="KAB2350937.1"/>
    <property type="molecule type" value="Genomic_DNA"/>
</dbReference>
<evidence type="ECO:0000256" key="1">
    <source>
        <dbReference type="SAM" id="Phobius"/>
    </source>
</evidence>
<reference evidence="2 3" key="1">
    <citation type="submission" date="2019-09" db="EMBL/GenBank/DDBJ databases">
        <title>Actinomadura physcomitrii sp. nov., a novel actinomycete isolated from moss [Physcomitrium sphaericum (Ludw) Fuernr].</title>
        <authorList>
            <person name="Zhuang X."/>
            <person name="Liu C."/>
        </authorList>
    </citation>
    <scope>NUCLEOTIDE SEQUENCE [LARGE SCALE GENOMIC DNA]</scope>
    <source>
        <strain evidence="2 3">HMC1</strain>
    </source>
</reference>
<dbReference type="OrthoDB" id="5191668at2"/>
<proteinExistence type="predicted"/>
<feature type="transmembrane region" description="Helical" evidence="1">
    <location>
        <begin position="35"/>
        <end position="54"/>
    </location>
</feature>
<name>A0A6H9Z062_9ACTN</name>
<comment type="caution">
    <text evidence="2">The sequence shown here is derived from an EMBL/GenBank/DDBJ whole genome shotgun (WGS) entry which is preliminary data.</text>
</comment>
<keyword evidence="1" id="KW-1133">Transmembrane helix</keyword>
<keyword evidence="1" id="KW-0812">Transmembrane</keyword>
<evidence type="ECO:0000313" key="3">
    <source>
        <dbReference type="Proteomes" id="UP000468735"/>
    </source>
</evidence>
<dbReference type="RefSeq" id="WP_151559335.1">
    <property type="nucleotide sequence ID" value="NZ_WBMT01000003.1"/>
</dbReference>
<keyword evidence="3" id="KW-1185">Reference proteome</keyword>
<keyword evidence="1" id="KW-0472">Membrane</keyword>
<accession>A0A6H9Z062</accession>
<dbReference type="AlphaFoldDB" id="A0A6H9Z062"/>
<sequence>MSPRPFFRLGRAVVFTTVCVTLATIGHSLMSPAAVPAWAVIVGFTGVLVVAGALAGHERSLATITGGLLGGQFVLHSLFANASAPVEHHVQPGMAAPAPEHGSGLGMTLAHVVAAVISAWWLRRGERTVWALTRRLAAQVGRPVRDLLAVLLAAAEPVAPPVRTPVRRARVAIGPTGRVLRHEVVRRGPPHRSRALAHS</sequence>
<feature type="transmembrane region" description="Helical" evidence="1">
    <location>
        <begin position="12"/>
        <end position="29"/>
    </location>
</feature>
<feature type="transmembrane region" description="Helical" evidence="1">
    <location>
        <begin position="61"/>
        <end position="82"/>
    </location>
</feature>
<gene>
    <name evidence="2" type="ORF">F8566_08270</name>
</gene>
<dbReference type="Proteomes" id="UP000468735">
    <property type="component" value="Unassembled WGS sequence"/>
</dbReference>
<protein>
    <submittedName>
        <fullName evidence="2">MFS transporter</fullName>
    </submittedName>
</protein>
<evidence type="ECO:0000313" key="2">
    <source>
        <dbReference type="EMBL" id="KAB2350937.1"/>
    </source>
</evidence>
<organism evidence="2 3">
    <name type="scientific">Actinomadura rudentiformis</name>
    <dbReference type="NCBI Taxonomy" id="359158"/>
    <lineage>
        <taxon>Bacteria</taxon>
        <taxon>Bacillati</taxon>
        <taxon>Actinomycetota</taxon>
        <taxon>Actinomycetes</taxon>
        <taxon>Streptosporangiales</taxon>
        <taxon>Thermomonosporaceae</taxon>
        <taxon>Actinomadura</taxon>
    </lineage>
</organism>
<feature type="transmembrane region" description="Helical" evidence="1">
    <location>
        <begin position="102"/>
        <end position="122"/>
    </location>
</feature>